<evidence type="ECO:0000313" key="9">
    <source>
        <dbReference type="WBParaSite" id="PSU_v2.g13349.t1"/>
    </source>
</evidence>
<evidence type="ECO:0000256" key="3">
    <source>
        <dbReference type="ARBA" id="ARBA00022692"/>
    </source>
</evidence>
<feature type="transmembrane region" description="Helical" evidence="6">
    <location>
        <begin position="115"/>
        <end position="137"/>
    </location>
</feature>
<keyword evidence="4 6" id="KW-1133">Transmembrane helix</keyword>
<dbReference type="Pfam" id="PF01490">
    <property type="entry name" value="Aa_trans"/>
    <property type="match status" value="1"/>
</dbReference>
<organism evidence="8 9">
    <name type="scientific">Panagrolaimus superbus</name>
    <dbReference type="NCBI Taxonomy" id="310955"/>
    <lineage>
        <taxon>Eukaryota</taxon>
        <taxon>Metazoa</taxon>
        <taxon>Ecdysozoa</taxon>
        <taxon>Nematoda</taxon>
        <taxon>Chromadorea</taxon>
        <taxon>Rhabditida</taxon>
        <taxon>Tylenchina</taxon>
        <taxon>Panagrolaimomorpha</taxon>
        <taxon>Panagrolaimoidea</taxon>
        <taxon>Panagrolaimidae</taxon>
        <taxon>Panagrolaimus</taxon>
    </lineage>
</organism>
<keyword evidence="5 6" id="KW-0472">Membrane</keyword>
<dbReference type="Proteomes" id="UP000887577">
    <property type="component" value="Unplaced"/>
</dbReference>
<feature type="domain" description="Amino acid transporter transmembrane" evidence="7">
    <location>
        <begin position="1"/>
        <end position="149"/>
    </location>
</feature>
<sequence length="190" mass="21359">MKRPSEFAKSTILAFGIITIMYVPVCIMGYITYGDSLRDSIINSIQNSTLQQAVNIFITIHCILTLTIVFNPLNQEAEEILNVPLKFGYKRVLVRTTTMAAVVFIAESVPKFGPVLELVGGSTLTLTSLIFPTVFYIKLSALSKRNQKEQQKIEGEILKCEEMAFSEVIKWTPKVMLICCIFTSGKQYIF</sequence>
<evidence type="ECO:0000259" key="7">
    <source>
        <dbReference type="Pfam" id="PF01490"/>
    </source>
</evidence>
<dbReference type="InterPro" id="IPR013057">
    <property type="entry name" value="AA_transpt_TM"/>
</dbReference>
<evidence type="ECO:0000256" key="5">
    <source>
        <dbReference type="ARBA" id="ARBA00023136"/>
    </source>
</evidence>
<protein>
    <submittedName>
        <fullName evidence="9">Amino acid transporter transmembrane domain-containing protein</fullName>
    </submittedName>
</protein>
<evidence type="ECO:0000313" key="8">
    <source>
        <dbReference type="Proteomes" id="UP000887577"/>
    </source>
</evidence>
<comment type="subcellular location">
    <subcellularLocation>
        <location evidence="1">Membrane</location>
    </subcellularLocation>
</comment>
<name>A0A914Y3J8_9BILA</name>
<evidence type="ECO:0000256" key="2">
    <source>
        <dbReference type="ARBA" id="ARBA00022448"/>
    </source>
</evidence>
<dbReference type="WBParaSite" id="PSU_v2.g13349.t1">
    <property type="protein sequence ID" value="PSU_v2.g13349.t1"/>
    <property type="gene ID" value="PSU_v2.g13349"/>
</dbReference>
<keyword evidence="3 6" id="KW-0812">Transmembrane</keyword>
<feature type="transmembrane region" description="Helical" evidence="6">
    <location>
        <begin position="12"/>
        <end position="33"/>
    </location>
</feature>
<accession>A0A914Y3J8</accession>
<dbReference type="GO" id="GO:0016020">
    <property type="term" value="C:membrane"/>
    <property type="evidence" value="ECO:0007669"/>
    <property type="project" value="UniProtKB-SubCell"/>
</dbReference>
<proteinExistence type="predicted"/>
<evidence type="ECO:0000256" key="6">
    <source>
        <dbReference type="SAM" id="Phobius"/>
    </source>
</evidence>
<feature type="transmembrane region" description="Helical" evidence="6">
    <location>
        <begin position="53"/>
        <end position="71"/>
    </location>
</feature>
<dbReference type="PANTHER" id="PTHR48017">
    <property type="entry name" value="OS05G0424000 PROTEIN-RELATED"/>
    <property type="match status" value="1"/>
</dbReference>
<evidence type="ECO:0000256" key="1">
    <source>
        <dbReference type="ARBA" id="ARBA00004370"/>
    </source>
</evidence>
<keyword evidence="8" id="KW-1185">Reference proteome</keyword>
<keyword evidence="2" id="KW-0813">Transport</keyword>
<reference evidence="9" key="1">
    <citation type="submission" date="2022-11" db="UniProtKB">
        <authorList>
            <consortium name="WormBaseParasite"/>
        </authorList>
    </citation>
    <scope>IDENTIFICATION</scope>
</reference>
<feature type="transmembrane region" description="Helical" evidence="6">
    <location>
        <begin position="92"/>
        <end position="109"/>
    </location>
</feature>
<evidence type="ECO:0000256" key="4">
    <source>
        <dbReference type="ARBA" id="ARBA00022989"/>
    </source>
</evidence>
<dbReference type="AlphaFoldDB" id="A0A914Y3J8"/>